<dbReference type="InterPro" id="IPR001810">
    <property type="entry name" value="F-box_dom"/>
</dbReference>
<evidence type="ECO:0000313" key="4">
    <source>
        <dbReference type="Proteomes" id="UP000799778"/>
    </source>
</evidence>
<organism evidence="3 4">
    <name type="scientific">Aaosphaeria arxii CBS 175.79</name>
    <dbReference type="NCBI Taxonomy" id="1450172"/>
    <lineage>
        <taxon>Eukaryota</taxon>
        <taxon>Fungi</taxon>
        <taxon>Dikarya</taxon>
        <taxon>Ascomycota</taxon>
        <taxon>Pezizomycotina</taxon>
        <taxon>Dothideomycetes</taxon>
        <taxon>Pleosporomycetidae</taxon>
        <taxon>Pleosporales</taxon>
        <taxon>Pleosporales incertae sedis</taxon>
        <taxon>Aaosphaeria</taxon>
    </lineage>
</organism>
<feature type="domain" description="F-box" evidence="2">
    <location>
        <begin position="44"/>
        <end position="88"/>
    </location>
</feature>
<dbReference type="EMBL" id="ML978070">
    <property type="protein sequence ID" value="KAF2014883.1"/>
    <property type="molecule type" value="Genomic_DNA"/>
</dbReference>
<dbReference type="RefSeq" id="XP_033383222.1">
    <property type="nucleotide sequence ID" value="XM_033523588.1"/>
</dbReference>
<dbReference type="InterPro" id="IPR032675">
    <property type="entry name" value="LRR_dom_sf"/>
</dbReference>
<evidence type="ECO:0000313" key="3">
    <source>
        <dbReference type="EMBL" id="KAF2014883.1"/>
    </source>
</evidence>
<keyword evidence="4" id="KW-1185">Reference proteome</keyword>
<feature type="region of interest" description="Disordered" evidence="1">
    <location>
        <begin position="377"/>
        <end position="403"/>
    </location>
</feature>
<name>A0A6A5XPL2_9PLEO</name>
<reference evidence="3" key="1">
    <citation type="journal article" date="2020" name="Stud. Mycol.">
        <title>101 Dothideomycetes genomes: a test case for predicting lifestyles and emergence of pathogens.</title>
        <authorList>
            <person name="Haridas S."/>
            <person name="Albert R."/>
            <person name="Binder M."/>
            <person name="Bloem J."/>
            <person name="Labutti K."/>
            <person name="Salamov A."/>
            <person name="Andreopoulos B."/>
            <person name="Baker S."/>
            <person name="Barry K."/>
            <person name="Bills G."/>
            <person name="Bluhm B."/>
            <person name="Cannon C."/>
            <person name="Castanera R."/>
            <person name="Culley D."/>
            <person name="Daum C."/>
            <person name="Ezra D."/>
            <person name="Gonzalez J."/>
            <person name="Henrissat B."/>
            <person name="Kuo A."/>
            <person name="Liang C."/>
            <person name="Lipzen A."/>
            <person name="Lutzoni F."/>
            <person name="Magnuson J."/>
            <person name="Mondo S."/>
            <person name="Nolan M."/>
            <person name="Ohm R."/>
            <person name="Pangilinan J."/>
            <person name="Park H.-J."/>
            <person name="Ramirez L."/>
            <person name="Alfaro M."/>
            <person name="Sun H."/>
            <person name="Tritt A."/>
            <person name="Yoshinaga Y."/>
            <person name="Zwiers L.-H."/>
            <person name="Turgeon B."/>
            <person name="Goodwin S."/>
            <person name="Spatafora J."/>
            <person name="Crous P."/>
            <person name="Grigoriev I."/>
        </authorList>
    </citation>
    <scope>NUCLEOTIDE SEQUENCE</scope>
    <source>
        <strain evidence="3">CBS 175.79</strain>
    </source>
</reference>
<protein>
    <recommendedName>
        <fullName evidence="2">F-box domain-containing protein</fullName>
    </recommendedName>
</protein>
<dbReference type="Pfam" id="PF12937">
    <property type="entry name" value="F-box-like"/>
    <property type="match status" value="1"/>
</dbReference>
<sequence length="590" mass="66600">MPGLTSAIRSSEALSKERLPITAPHHGWFTSPARSHASSGNGRELPLHLIALILSHLDDAADLARVTRTSRVFYYMTLPRLYEHVTLRSYSELRYVNGRPEGYGNGSPFAMGLNTLVSRNFTDYVQTFRVVGEWREHDVDDYSKGRVPDNSMMLQLALRAALDKMKNLRSFAWELNTKPLQTVYQSIMSKPSITSLTLRFPTKRIPRPTTLIPPLPNLITLVVYDIDPLCSPDDISLLLVRATKLENLKMHWSPRMRESGEESVNLINYFGRCIAAKQNLPVKRMALYNMYARHSGGDFDHATDPAALEEVTMINCMGSSDPMTVFLDDTWRLNGPNEVPPNLKMMKGDFVDSQHVAMLGKFHGLRALYLISKRKSSKPSSIAPTPTTPSMTSPGTSATSTPITEHQCKSLAGDYLAVIQSNHRNIRHLLLPDNWQLSEDTLFKLCQNCPDLEQLAFSCGVPPLESLRQIIGLCKNLTALRLLVRPGSELAEKLDSMDAEMHQFAFATELWHPEYMSLKYVGLGDRLFYRLGPVVYPPKSMNGNIPPGQENSMNAKRYGPMRMMHRIEWEDIKHVEIFGMDTTEFDPSFP</sequence>
<dbReference type="SUPFAM" id="SSF52047">
    <property type="entry name" value="RNI-like"/>
    <property type="match status" value="1"/>
</dbReference>
<dbReference type="GeneID" id="54280985"/>
<feature type="compositionally biased region" description="Low complexity" evidence="1">
    <location>
        <begin position="378"/>
        <end position="403"/>
    </location>
</feature>
<evidence type="ECO:0000259" key="2">
    <source>
        <dbReference type="Pfam" id="PF12937"/>
    </source>
</evidence>
<dbReference type="CDD" id="cd09917">
    <property type="entry name" value="F-box_SF"/>
    <property type="match status" value="1"/>
</dbReference>
<proteinExistence type="predicted"/>
<dbReference type="SUPFAM" id="SSF81383">
    <property type="entry name" value="F-box domain"/>
    <property type="match status" value="1"/>
</dbReference>
<evidence type="ECO:0000256" key="1">
    <source>
        <dbReference type="SAM" id="MobiDB-lite"/>
    </source>
</evidence>
<dbReference type="Proteomes" id="UP000799778">
    <property type="component" value="Unassembled WGS sequence"/>
</dbReference>
<dbReference type="Gene3D" id="3.80.10.10">
    <property type="entry name" value="Ribonuclease Inhibitor"/>
    <property type="match status" value="1"/>
</dbReference>
<accession>A0A6A5XPL2</accession>
<gene>
    <name evidence="3" type="ORF">BU24DRAFT_349084</name>
</gene>
<dbReference type="AlphaFoldDB" id="A0A6A5XPL2"/>
<dbReference type="InterPro" id="IPR036047">
    <property type="entry name" value="F-box-like_dom_sf"/>
</dbReference>
<dbReference type="OrthoDB" id="5311681at2759"/>